<accession>A0AA39MGT4</accession>
<evidence type="ECO:0000313" key="2">
    <source>
        <dbReference type="Proteomes" id="UP001175226"/>
    </source>
</evidence>
<proteinExistence type="predicted"/>
<dbReference type="EMBL" id="JAUEPT010000087">
    <property type="protein sequence ID" value="KAK0432950.1"/>
    <property type="molecule type" value="Genomic_DNA"/>
</dbReference>
<dbReference type="Proteomes" id="UP001175226">
    <property type="component" value="Unassembled WGS sequence"/>
</dbReference>
<evidence type="ECO:0000313" key="1">
    <source>
        <dbReference type="EMBL" id="KAK0432950.1"/>
    </source>
</evidence>
<organism evidence="1 2">
    <name type="scientific">Armillaria borealis</name>
    <dbReference type="NCBI Taxonomy" id="47425"/>
    <lineage>
        <taxon>Eukaryota</taxon>
        <taxon>Fungi</taxon>
        <taxon>Dikarya</taxon>
        <taxon>Basidiomycota</taxon>
        <taxon>Agaricomycotina</taxon>
        <taxon>Agaricomycetes</taxon>
        <taxon>Agaricomycetidae</taxon>
        <taxon>Agaricales</taxon>
        <taxon>Marasmiineae</taxon>
        <taxon>Physalacriaceae</taxon>
        <taxon>Armillaria</taxon>
    </lineage>
</organism>
<reference evidence="1" key="1">
    <citation type="submission" date="2023-06" db="EMBL/GenBank/DDBJ databases">
        <authorList>
            <consortium name="Lawrence Berkeley National Laboratory"/>
            <person name="Ahrendt S."/>
            <person name="Sahu N."/>
            <person name="Indic B."/>
            <person name="Wong-Bajracharya J."/>
            <person name="Merenyi Z."/>
            <person name="Ke H.-M."/>
            <person name="Monk M."/>
            <person name="Kocsube S."/>
            <person name="Drula E."/>
            <person name="Lipzen A."/>
            <person name="Balint B."/>
            <person name="Henrissat B."/>
            <person name="Andreopoulos B."/>
            <person name="Martin F.M."/>
            <person name="Harder C.B."/>
            <person name="Rigling D."/>
            <person name="Ford K.L."/>
            <person name="Foster G.D."/>
            <person name="Pangilinan J."/>
            <person name="Papanicolaou A."/>
            <person name="Barry K."/>
            <person name="LaButti K."/>
            <person name="Viragh M."/>
            <person name="Koriabine M."/>
            <person name="Yan M."/>
            <person name="Riley R."/>
            <person name="Champramary S."/>
            <person name="Plett K.L."/>
            <person name="Tsai I.J."/>
            <person name="Slot J."/>
            <person name="Sipos G."/>
            <person name="Plett J."/>
            <person name="Nagy L.G."/>
            <person name="Grigoriev I.V."/>
        </authorList>
    </citation>
    <scope>NUCLEOTIDE SEQUENCE</scope>
    <source>
        <strain evidence="1">FPL87.14</strain>
    </source>
</reference>
<dbReference type="AlphaFoldDB" id="A0AA39MGT4"/>
<gene>
    <name evidence="1" type="ORF">EV421DRAFT_1719022</name>
</gene>
<comment type="caution">
    <text evidence="1">The sequence shown here is derived from an EMBL/GenBank/DDBJ whole genome shotgun (WGS) entry which is preliminary data.</text>
</comment>
<keyword evidence="2" id="KW-1185">Reference proteome</keyword>
<sequence>QRSQVEIAPNFAMTDYSSQGKMRPYNLIHLDYCQSHQACYTALLRMATAKGTILLQPLSPSKVQGGLNGALHQEFRELEMLDKITRLRYERCLPITIRGYRRYTLIDAYHKVKGIYYVPASVHPVITWSRALPFQPNFVEDIPWHIIEQPKKKAKQKGRHSDVFPPIPKTVQATKKGHIFSRSLIPAHDASANLYGTRWSNNSCTYDAFFAVVFNLWCSDIPLFSRIFHEINPAHLGFLSDSLTRHMAGDYTLIQV</sequence>
<protein>
    <submittedName>
        <fullName evidence="1">Uncharacterized protein</fullName>
    </submittedName>
</protein>
<feature type="non-terminal residue" evidence="1">
    <location>
        <position position="256"/>
    </location>
</feature>
<name>A0AA39MGT4_9AGAR</name>